<proteinExistence type="predicted"/>
<gene>
    <name evidence="1" type="ORF">Tci_861269</name>
</gene>
<evidence type="ECO:0000313" key="1">
    <source>
        <dbReference type="EMBL" id="GFC89299.1"/>
    </source>
</evidence>
<name>A0A699RP99_TANCI</name>
<comment type="caution">
    <text evidence="1">The sequence shown here is derived from an EMBL/GenBank/DDBJ whole genome shotgun (WGS) entry which is preliminary data.</text>
</comment>
<accession>A0A699RP99</accession>
<feature type="non-terminal residue" evidence="1">
    <location>
        <position position="1"/>
    </location>
</feature>
<sequence>SEEPNTFDLLLWGELHVLFQSLDDTDALYFWLTQDSWRIRSWRLYPRAQVHVLEMVDGWVIHMFVDVSYPLSVVFSYWFSTTLQMVFSSPGFTAKKELTHHEGMALV</sequence>
<organism evidence="1">
    <name type="scientific">Tanacetum cinerariifolium</name>
    <name type="common">Dalmatian daisy</name>
    <name type="synonym">Chrysanthemum cinerariifolium</name>
    <dbReference type="NCBI Taxonomy" id="118510"/>
    <lineage>
        <taxon>Eukaryota</taxon>
        <taxon>Viridiplantae</taxon>
        <taxon>Streptophyta</taxon>
        <taxon>Embryophyta</taxon>
        <taxon>Tracheophyta</taxon>
        <taxon>Spermatophyta</taxon>
        <taxon>Magnoliopsida</taxon>
        <taxon>eudicotyledons</taxon>
        <taxon>Gunneridae</taxon>
        <taxon>Pentapetalae</taxon>
        <taxon>asterids</taxon>
        <taxon>campanulids</taxon>
        <taxon>Asterales</taxon>
        <taxon>Asteraceae</taxon>
        <taxon>Asteroideae</taxon>
        <taxon>Anthemideae</taxon>
        <taxon>Anthemidinae</taxon>
        <taxon>Tanacetum</taxon>
    </lineage>
</organism>
<dbReference type="EMBL" id="BKCJ011120210">
    <property type="protein sequence ID" value="GFC89299.1"/>
    <property type="molecule type" value="Genomic_DNA"/>
</dbReference>
<protein>
    <submittedName>
        <fullName evidence="1">Uncharacterized protein</fullName>
    </submittedName>
</protein>
<dbReference type="AlphaFoldDB" id="A0A699RP99"/>
<reference evidence="1" key="1">
    <citation type="journal article" date="2019" name="Sci. Rep.">
        <title>Draft genome of Tanacetum cinerariifolium, the natural source of mosquito coil.</title>
        <authorList>
            <person name="Yamashiro T."/>
            <person name="Shiraishi A."/>
            <person name="Satake H."/>
            <person name="Nakayama K."/>
        </authorList>
    </citation>
    <scope>NUCLEOTIDE SEQUENCE</scope>
</reference>